<dbReference type="InterPro" id="IPR051356">
    <property type="entry name" value="SOX/SOX-like_TF"/>
</dbReference>
<feature type="region of interest" description="Disordered" evidence="4">
    <location>
        <begin position="413"/>
        <end position="485"/>
    </location>
</feature>
<gene>
    <name evidence="6" type="ORF">FFLO_05578</name>
</gene>
<dbReference type="Gene3D" id="1.10.30.10">
    <property type="entry name" value="High mobility group box domain"/>
    <property type="match status" value="1"/>
</dbReference>
<dbReference type="Proteomes" id="UP000812966">
    <property type="component" value="Unassembled WGS sequence"/>
</dbReference>
<evidence type="ECO:0000256" key="3">
    <source>
        <dbReference type="PROSITE-ProRule" id="PRU00267"/>
    </source>
</evidence>
<dbReference type="Pfam" id="PF00505">
    <property type="entry name" value="HMG_box"/>
    <property type="match status" value="1"/>
</dbReference>
<dbReference type="OrthoDB" id="6247875at2759"/>
<dbReference type="CDD" id="cd01389">
    <property type="entry name" value="HMG-box_ROX1-like"/>
    <property type="match status" value="1"/>
</dbReference>
<comment type="caution">
    <text evidence="6">The sequence shown here is derived from an EMBL/GenBank/DDBJ whole genome shotgun (WGS) entry which is preliminary data.</text>
</comment>
<dbReference type="InterPro" id="IPR036910">
    <property type="entry name" value="HMG_box_dom_sf"/>
</dbReference>
<dbReference type="GO" id="GO:0000978">
    <property type="term" value="F:RNA polymerase II cis-regulatory region sequence-specific DNA binding"/>
    <property type="evidence" value="ECO:0007669"/>
    <property type="project" value="TreeGrafter"/>
</dbReference>
<feature type="compositionally biased region" description="Polar residues" evidence="4">
    <location>
        <begin position="204"/>
        <end position="227"/>
    </location>
</feature>
<feature type="compositionally biased region" description="Basic residues" evidence="4">
    <location>
        <begin position="236"/>
        <end position="247"/>
    </location>
</feature>
<evidence type="ECO:0000313" key="7">
    <source>
        <dbReference type="Proteomes" id="UP000812966"/>
    </source>
</evidence>
<feature type="compositionally biased region" description="Acidic residues" evidence="4">
    <location>
        <begin position="453"/>
        <end position="462"/>
    </location>
</feature>
<organism evidence="6 7">
    <name type="scientific">Filobasidium floriforme</name>
    <dbReference type="NCBI Taxonomy" id="5210"/>
    <lineage>
        <taxon>Eukaryota</taxon>
        <taxon>Fungi</taxon>
        <taxon>Dikarya</taxon>
        <taxon>Basidiomycota</taxon>
        <taxon>Agaricomycotina</taxon>
        <taxon>Tremellomycetes</taxon>
        <taxon>Filobasidiales</taxon>
        <taxon>Filobasidiaceae</taxon>
        <taxon>Filobasidium</taxon>
    </lineage>
</organism>
<dbReference type="InterPro" id="IPR009071">
    <property type="entry name" value="HMG_box_dom"/>
</dbReference>
<evidence type="ECO:0000313" key="6">
    <source>
        <dbReference type="EMBL" id="KAG7529562.1"/>
    </source>
</evidence>
<dbReference type="GO" id="GO:0005634">
    <property type="term" value="C:nucleus"/>
    <property type="evidence" value="ECO:0007669"/>
    <property type="project" value="UniProtKB-UniRule"/>
</dbReference>
<feature type="domain" description="HMG box" evidence="5">
    <location>
        <begin position="280"/>
        <end position="349"/>
    </location>
</feature>
<feature type="compositionally biased region" description="Basic and acidic residues" evidence="4">
    <location>
        <begin position="463"/>
        <end position="478"/>
    </location>
</feature>
<dbReference type="AlphaFoldDB" id="A0A8K0JH66"/>
<feature type="compositionally biased region" description="Basic residues" evidence="4">
    <location>
        <begin position="421"/>
        <end position="434"/>
    </location>
</feature>
<sequence length="648" mass="72204">MNPLSPLSFDDFLRTPRTAGDTESAYSFSTLIVPPTPQDMVLVRPMISPVYGQFNSPSAWGSLMSPSPLTTGIMTSNDKAFHQPTLSALRPRSPSVESRASHRHSPYDHSRKSSGASTSSMLLEQSGDPLGRPADAVNPAQLGSINPAFLRPGGESGRASDASDHGSNYGYNVFPQLEDSDDSDSEHDEPAVPSKGPPPRRSLPSITAVQNTYTRTSTPARTETASNVEREEGPSRLRRTTKPKRRPAALIEDPAPVKLVTAITASGKKSHARKRPEDHIPRPRNAFILFRKHVVDAKLIPPEVEIRHQNISVVVSKMWAEADPETKTKFQEEARIEKEAHMRNYPDYKYQPVYRRANVVRRKMKPDPVEEKRCTVVASLLLEGKEGAELEAGAAKAVEASNKKRLKIQKALAAKEARQVRQTKRSVTSRKNRRASAESRKRRSDSEESSGSYEEEDEEEEIRMEQPHQGEPSRRHFVEQPCGSNHPAPHMLWADGPQEEYQEETPYAGMQSDNMFHYETGMETAPVYQHDMNYQAPHIDQPTWEDSLPALTALTAPNQYEQTSTYSHTTYGTPQYHMPISQPSDYISAMYDNGVQPMGFTAGPPGNFDNGMLFNQGNDGVNDPLDFDMRHYKEALADVSGFSGGVWH</sequence>
<feature type="compositionally biased region" description="Polar residues" evidence="4">
    <location>
        <begin position="113"/>
        <end position="123"/>
    </location>
</feature>
<reference evidence="6" key="1">
    <citation type="submission" date="2020-04" db="EMBL/GenBank/DDBJ databases">
        <title>Analysis of mating type loci in Filobasidium floriforme.</title>
        <authorList>
            <person name="Nowrousian M."/>
        </authorList>
    </citation>
    <scope>NUCLEOTIDE SEQUENCE</scope>
    <source>
        <strain evidence="6">CBS 6242</strain>
    </source>
</reference>
<dbReference type="PANTHER" id="PTHR45789:SF2">
    <property type="entry name" value="FI18025P1"/>
    <property type="match status" value="1"/>
</dbReference>
<feature type="region of interest" description="Disordered" evidence="4">
    <location>
        <begin position="84"/>
        <end position="252"/>
    </location>
</feature>
<feature type="DNA-binding region" description="HMG box" evidence="3">
    <location>
        <begin position="280"/>
        <end position="349"/>
    </location>
</feature>
<dbReference type="EMBL" id="JABELV010000145">
    <property type="protein sequence ID" value="KAG7529562.1"/>
    <property type="molecule type" value="Genomic_DNA"/>
</dbReference>
<accession>A0A8K0JH66</accession>
<protein>
    <recommendedName>
        <fullName evidence="5">HMG box domain-containing protein</fullName>
    </recommendedName>
</protein>
<keyword evidence="1 3" id="KW-0238">DNA-binding</keyword>
<name>A0A8K0JH66_9TREE</name>
<feature type="compositionally biased region" description="Acidic residues" evidence="4">
    <location>
        <begin position="178"/>
        <end position="187"/>
    </location>
</feature>
<evidence type="ECO:0000256" key="1">
    <source>
        <dbReference type="ARBA" id="ARBA00023125"/>
    </source>
</evidence>
<proteinExistence type="predicted"/>
<keyword evidence="7" id="KW-1185">Reference proteome</keyword>
<evidence type="ECO:0000256" key="2">
    <source>
        <dbReference type="ARBA" id="ARBA00023242"/>
    </source>
</evidence>
<dbReference type="SMART" id="SM00398">
    <property type="entry name" value="HMG"/>
    <property type="match status" value="1"/>
</dbReference>
<evidence type="ECO:0000256" key="4">
    <source>
        <dbReference type="SAM" id="MobiDB-lite"/>
    </source>
</evidence>
<keyword evidence="2 3" id="KW-0539">Nucleus</keyword>
<dbReference type="SUPFAM" id="SSF47095">
    <property type="entry name" value="HMG-box"/>
    <property type="match status" value="1"/>
</dbReference>
<dbReference type="PANTHER" id="PTHR45789">
    <property type="entry name" value="FI18025P1"/>
    <property type="match status" value="1"/>
</dbReference>
<dbReference type="GO" id="GO:0000981">
    <property type="term" value="F:DNA-binding transcription factor activity, RNA polymerase II-specific"/>
    <property type="evidence" value="ECO:0007669"/>
    <property type="project" value="TreeGrafter"/>
</dbReference>
<dbReference type="PROSITE" id="PS50118">
    <property type="entry name" value="HMG_BOX_2"/>
    <property type="match status" value="1"/>
</dbReference>
<evidence type="ECO:0000259" key="5">
    <source>
        <dbReference type="PROSITE" id="PS50118"/>
    </source>
</evidence>